<evidence type="ECO:0000259" key="2">
    <source>
        <dbReference type="Pfam" id="PF00135"/>
    </source>
</evidence>
<dbReference type="Gene3D" id="3.40.50.1820">
    <property type="entry name" value="alpha/beta hydrolase"/>
    <property type="match status" value="1"/>
</dbReference>
<dbReference type="InterPro" id="IPR050309">
    <property type="entry name" value="Type-B_Carboxylest/Lipase"/>
</dbReference>
<dbReference type="STRING" id="1262450.S3BSU4"/>
<evidence type="ECO:0000313" key="4">
    <source>
        <dbReference type="Proteomes" id="UP000016923"/>
    </source>
</evidence>
<feature type="chain" id="PRO_5004506504" evidence="1">
    <location>
        <begin position="24"/>
        <end position="365"/>
    </location>
</feature>
<dbReference type="InterPro" id="IPR029058">
    <property type="entry name" value="AB_hydrolase_fold"/>
</dbReference>
<dbReference type="OMA" id="ANEWALH"/>
<dbReference type="Proteomes" id="UP000016923">
    <property type="component" value="Unassembled WGS sequence"/>
</dbReference>
<dbReference type="eggNOG" id="KOG1516">
    <property type="taxonomic scope" value="Eukaryota"/>
</dbReference>
<dbReference type="PANTHER" id="PTHR11559">
    <property type="entry name" value="CARBOXYLESTERASE"/>
    <property type="match status" value="1"/>
</dbReference>
<dbReference type="VEuPathDB" id="FungiDB:F503_06779"/>
<accession>S3BSU4</accession>
<reference evidence="3 4" key="1">
    <citation type="journal article" date="2013" name="BMC Genomics">
        <title>The genome and transcriptome of the pine saprophyte Ophiostoma piceae, and a comparison with the bark beetle-associated pine pathogen Grosmannia clavigera.</title>
        <authorList>
            <person name="Haridas S."/>
            <person name="Wang Y."/>
            <person name="Lim L."/>
            <person name="Massoumi Alamouti S."/>
            <person name="Jackman S."/>
            <person name="Docking R."/>
            <person name="Robertson G."/>
            <person name="Birol I."/>
            <person name="Bohlmann J."/>
            <person name="Breuil C."/>
        </authorList>
    </citation>
    <scope>NUCLEOTIDE SEQUENCE [LARGE SCALE GENOMIC DNA]</scope>
    <source>
        <strain evidence="3 4">UAMH 11346</strain>
    </source>
</reference>
<keyword evidence="1" id="KW-0732">Signal</keyword>
<dbReference type="HOGENOM" id="CLU_054420_0_0_1"/>
<dbReference type="EMBL" id="KE148178">
    <property type="protein sequence ID" value="EPE02486.1"/>
    <property type="molecule type" value="Genomic_DNA"/>
</dbReference>
<dbReference type="AlphaFoldDB" id="S3BSU4"/>
<dbReference type="Pfam" id="PF00135">
    <property type="entry name" value="COesterase"/>
    <property type="match status" value="1"/>
</dbReference>
<name>S3BSU4_OPHP1</name>
<dbReference type="InterPro" id="IPR002018">
    <property type="entry name" value="CarbesteraseB"/>
</dbReference>
<gene>
    <name evidence="3" type="ORF">F503_06779</name>
</gene>
<evidence type="ECO:0000313" key="3">
    <source>
        <dbReference type="EMBL" id="EPE02486.1"/>
    </source>
</evidence>
<feature type="domain" description="Carboxylesterase type B" evidence="2">
    <location>
        <begin position="146"/>
        <end position="351"/>
    </location>
</feature>
<protein>
    <submittedName>
        <fullName evidence="3">Camp-regulated d2 protein</fullName>
    </submittedName>
</protein>
<feature type="signal peptide" evidence="1">
    <location>
        <begin position="1"/>
        <end position="23"/>
    </location>
</feature>
<sequence>MSGLRAWNQCAALLVVLARPSICLYTGGSLTILSQNNLGGAPNDGTSAILVHQPTPFHAASASCTLLGETPWQPDIDNKNIDNTSTSTVASLQYQESLGIAARQLYWVGKKRLVNATGVTLAPLPNSLAAATDASSQWRVVQSVNGTMMTGYRDLHAWMFRGIRYAEPPVRFAYAEKAACTLSSPNVLAVDAGADCSQPIGEAKSGSSDNCLFANEWALHLPRMDSQTSSFLGLKPVMLYLYGGSFTSGSGKDPTTDGTNLTSRGDVVVVSVNYRVGNASFLVFDDGVHRGNYVLSDIVATLEWVRDYARFFGGDSTRVTLFGEAAGAQATHVLLGSPKVQGLFQRTIIQSDPQGYPRHDAFSWM</sequence>
<keyword evidence="4" id="KW-1185">Reference proteome</keyword>
<dbReference type="SUPFAM" id="SSF53474">
    <property type="entry name" value="alpha/beta-Hydrolases"/>
    <property type="match status" value="1"/>
</dbReference>
<dbReference type="OrthoDB" id="408631at2759"/>
<proteinExistence type="predicted"/>
<organism evidence="3 4">
    <name type="scientific">Ophiostoma piceae (strain UAMH 11346)</name>
    <name type="common">Sap stain fungus</name>
    <dbReference type="NCBI Taxonomy" id="1262450"/>
    <lineage>
        <taxon>Eukaryota</taxon>
        <taxon>Fungi</taxon>
        <taxon>Dikarya</taxon>
        <taxon>Ascomycota</taxon>
        <taxon>Pezizomycotina</taxon>
        <taxon>Sordariomycetes</taxon>
        <taxon>Sordariomycetidae</taxon>
        <taxon>Ophiostomatales</taxon>
        <taxon>Ophiostomataceae</taxon>
        <taxon>Ophiostoma</taxon>
    </lineage>
</organism>
<evidence type="ECO:0000256" key="1">
    <source>
        <dbReference type="SAM" id="SignalP"/>
    </source>
</evidence>